<proteinExistence type="predicted"/>
<dbReference type="AlphaFoldDB" id="A0AAJ1X3Z0"/>
<dbReference type="InterPro" id="IPR017592">
    <property type="entry name" value="Pilus_assmbl_Flp-typ_CpaB"/>
</dbReference>
<organism evidence="2 3">
    <name type="scientific">Rhodalgimonas zhirmunskyi</name>
    <dbReference type="NCBI Taxonomy" id="2964767"/>
    <lineage>
        <taxon>Bacteria</taxon>
        <taxon>Pseudomonadati</taxon>
        <taxon>Pseudomonadota</taxon>
        <taxon>Alphaproteobacteria</taxon>
        <taxon>Rhodobacterales</taxon>
        <taxon>Roseobacteraceae</taxon>
        <taxon>Rhodalgimonas</taxon>
    </lineage>
</organism>
<dbReference type="NCBIfam" id="TIGR03177">
    <property type="entry name" value="pilus_cpaB"/>
    <property type="match status" value="1"/>
</dbReference>
<dbReference type="SMART" id="SM00858">
    <property type="entry name" value="SAF"/>
    <property type="match status" value="1"/>
</dbReference>
<protein>
    <submittedName>
        <fullName evidence="2">Flp pilus assembly protein CpaB</fullName>
    </submittedName>
</protein>
<evidence type="ECO:0000313" key="2">
    <source>
        <dbReference type="EMBL" id="MDQ2093773.1"/>
    </source>
</evidence>
<gene>
    <name evidence="2" type="primary">cpaB</name>
    <name evidence="2" type="ORF">NOI20_06595</name>
</gene>
<accession>A0AAJ1X3Z0</accession>
<dbReference type="RefSeq" id="WP_317625353.1">
    <property type="nucleotide sequence ID" value="NZ_JANFFA010000001.1"/>
</dbReference>
<name>A0AAJ1X3Z0_9RHOB</name>
<feature type="domain" description="SAF" evidence="1">
    <location>
        <begin position="48"/>
        <end position="115"/>
    </location>
</feature>
<dbReference type="Proteomes" id="UP001227162">
    <property type="component" value="Unassembled WGS sequence"/>
</dbReference>
<reference evidence="2" key="1">
    <citation type="submission" date="2022-07" db="EMBL/GenBank/DDBJ databases">
        <authorList>
            <person name="Otstavnykh N."/>
            <person name="Isaeva M."/>
            <person name="Bystritskaya E."/>
        </authorList>
    </citation>
    <scope>NUCLEOTIDE SEQUENCE</scope>
    <source>
        <strain evidence="2">10Alg 79</strain>
    </source>
</reference>
<dbReference type="EMBL" id="JANFFA010000001">
    <property type="protein sequence ID" value="MDQ2093773.1"/>
    <property type="molecule type" value="Genomic_DNA"/>
</dbReference>
<keyword evidence="3" id="KW-1185">Reference proteome</keyword>
<dbReference type="InterPro" id="IPR013974">
    <property type="entry name" value="SAF"/>
</dbReference>
<reference evidence="2" key="2">
    <citation type="submission" date="2023-04" db="EMBL/GenBank/DDBJ databases">
        <title>'Rhodoalgimonas zhirmunskyi' gen. nov., isolated from a red alga.</title>
        <authorList>
            <person name="Nedashkovskaya O.I."/>
            <person name="Otstavnykh N.Y."/>
            <person name="Bystritskaya E.P."/>
            <person name="Balabanova L.A."/>
            <person name="Isaeva M.P."/>
        </authorList>
    </citation>
    <scope>NUCLEOTIDE SEQUENCE</scope>
    <source>
        <strain evidence="2">10Alg 79</strain>
    </source>
</reference>
<evidence type="ECO:0000259" key="1">
    <source>
        <dbReference type="SMART" id="SM00858"/>
    </source>
</evidence>
<evidence type="ECO:0000313" key="3">
    <source>
        <dbReference type="Proteomes" id="UP001227162"/>
    </source>
</evidence>
<comment type="caution">
    <text evidence="2">The sequence shown here is derived from an EMBL/GenBank/DDBJ whole genome shotgun (WGS) entry which is preliminary data.</text>
</comment>
<dbReference type="CDD" id="cd11614">
    <property type="entry name" value="SAF_CpaB_FlgA_like"/>
    <property type="match status" value="1"/>
</dbReference>
<dbReference type="InterPro" id="IPR031571">
    <property type="entry name" value="RcpC_dom"/>
</dbReference>
<dbReference type="Pfam" id="PF16976">
    <property type="entry name" value="RcpC"/>
    <property type="match status" value="1"/>
</dbReference>
<sequence>MRAVFGLVLIVGLGLAGFAVYMTKNQFTAYENEIAQLRASGGGTIPTVDLYVANKAMQYGDPVTPEDVRLVKWPANVQPEGVFYTEEQLFPIPGENRVMLRTIDANEALTAVKVTKPGETAGISSVLARGMRAFTIKVDVSSGVSGFLRPGHNVDIYWTGEVNPSSGDRREVTKLIEAGVGIIAIDQSANVDAPANTIARTVTVAIRPEQVAGLAQAQSTGRLSLSLVGANDDSISSNIEIDQNKLLGIVEEVAAPEPEVIEKKVCTIRKRQGVEVIEIPIPCTN</sequence>